<dbReference type="AlphaFoldDB" id="A0A7X9X6B6"/>
<dbReference type="Proteomes" id="UP000583127">
    <property type="component" value="Unassembled WGS sequence"/>
</dbReference>
<comment type="subcellular location">
    <subcellularLocation>
        <location evidence="1">Cell membrane</location>
        <topology evidence="1">Multi-pass membrane protein</topology>
    </subcellularLocation>
</comment>
<feature type="transmembrane region" description="Helical" evidence="7">
    <location>
        <begin position="104"/>
        <end position="125"/>
    </location>
</feature>
<dbReference type="PROSITE" id="PS50850">
    <property type="entry name" value="MFS"/>
    <property type="match status" value="1"/>
</dbReference>
<evidence type="ECO:0000256" key="1">
    <source>
        <dbReference type="ARBA" id="ARBA00004651"/>
    </source>
</evidence>
<feature type="transmembrane region" description="Helical" evidence="7">
    <location>
        <begin position="165"/>
        <end position="187"/>
    </location>
</feature>
<keyword evidence="5 7" id="KW-1133">Transmembrane helix</keyword>
<dbReference type="PANTHER" id="PTHR42718:SF46">
    <property type="entry name" value="BLR6921 PROTEIN"/>
    <property type="match status" value="1"/>
</dbReference>
<evidence type="ECO:0000259" key="8">
    <source>
        <dbReference type="PROSITE" id="PS50850"/>
    </source>
</evidence>
<dbReference type="FunFam" id="1.20.1720.10:FF:000011">
    <property type="entry name" value="Transporter, major facilitator family"/>
    <property type="match status" value="1"/>
</dbReference>
<dbReference type="SUPFAM" id="SSF103473">
    <property type="entry name" value="MFS general substrate transporter"/>
    <property type="match status" value="1"/>
</dbReference>
<feature type="transmembrane region" description="Helical" evidence="7">
    <location>
        <begin position="263"/>
        <end position="289"/>
    </location>
</feature>
<dbReference type="InterPro" id="IPR020846">
    <property type="entry name" value="MFS_dom"/>
</dbReference>
<name>A0A7X9X6B6_9BURK</name>
<keyword evidence="4 7" id="KW-0812">Transmembrane</keyword>
<protein>
    <submittedName>
        <fullName evidence="9">MFS transporter</fullName>
    </submittedName>
</protein>
<keyword evidence="2" id="KW-0813">Transport</keyword>
<keyword evidence="3" id="KW-1003">Cell membrane</keyword>
<dbReference type="RefSeq" id="WP_169498155.1">
    <property type="nucleotide sequence ID" value="NZ_JABBFZ010000006.1"/>
</dbReference>
<dbReference type="Gene3D" id="1.20.1250.20">
    <property type="entry name" value="MFS general substrate transporter like domains"/>
    <property type="match status" value="1"/>
</dbReference>
<evidence type="ECO:0000256" key="2">
    <source>
        <dbReference type="ARBA" id="ARBA00022448"/>
    </source>
</evidence>
<feature type="transmembrane region" description="Helical" evidence="7">
    <location>
        <begin position="137"/>
        <end position="159"/>
    </location>
</feature>
<evidence type="ECO:0000256" key="7">
    <source>
        <dbReference type="SAM" id="Phobius"/>
    </source>
</evidence>
<dbReference type="CDD" id="cd17321">
    <property type="entry name" value="MFS_MMR_MDR_like"/>
    <property type="match status" value="1"/>
</dbReference>
<evidence type="ECO:0000256" key="4">
    <source>
        <dbReference type="ARBA" id="ARBA00022692"/>
    </source>
</evidence>
<keyword evidence="6 7" id="KW-0472">Membrane</keyword>
<evidence type="ECO:0000313" key="10">
    <source>
        <dbReference type="Proteomes" id="UP000583127"/>
    </source>
</evidence>
<dbReference type="Gene3D" id="1.20.1720.10">
    <property type="entry name" value="Multidrug resistance protein D"/>
    <property type="match status" value="1"/>
</dbReference>
<gene>
    <name evidence="9" type="ORF">HHL14_13815</name>
</gene>
<organism evidence="9 10">
    <name type="scientific">Paraburkholderia antibiotica</name>
    <dbReference type="NCBI Taxonomy" id="2728839"/>
    <lineage>
        <taxon>Bacteria</taxon>
        <taxon>Pseudomonadati</taxon>
        <taxon>Pseudomonadota</taxon>
        <taxon>Betaproteobacteria</taxon>
        <taxon>Burkholderiales</taxon>
        <taxon>Burkholderiaceae</taxon>
        <taxon>Paraburkholderia</taxon>
    </lineage>
</organism>
<dbReference type="PANTHER" id="PTHR42718">
    <property type="entry name" value="MAJOR FACILITATOR SUPERFAMILY MULTIDRUG TRANSPORTER MFSC"/>
    <property type="match status" value="1"/>
</dbReference>
<dbReference type="GO" id="GO:0005886">
    <property type="term" value="C:plasma membrane"/>
    <property type="evidence" value="ECO:0007669"/>
    <property type="project" value="UniProtKB-SubCell"/>
</dbReference>
<dbReference type="PRINTS" id="PR01036">
    <property type="entry name" value="TCRTETB"/>
</dbReference>
<feature type="transmembrane region" description="Helical" evidence="7">
    <location>
        <begin position="301"/>
        <end position="321"/>
    </location>
</feature>
<dbReference type="Pfam" id="PF07690">
    <property type="entry name" value="MFS_1"/>
    <property type="match status" value="1"/>
</dbReference>
<evidence type="ECO:0000256" key="5">
    <source>
        <dbReference type="ARBA" id="ARBA00022989"/>
    </source>
</evidence>
<dbReference type="InterPro" id="IPR011701">
    <property type="entry name" value="MFS"/>
</dbReference>
<feature type="transmembrane region" description="Helical" evidence="7">
    <location>
        <begin position="199"/>
        <end position="219"/>
    </location>
</feature>
<dbReference type="GO" id="GO:0022857">
    <property type="term" value="F:transmembrane transporter activity"/>
    <property type="evidence" value="ECO:0007669"/>
    <property type="project" value="InterPro"/>
</dbReference>
<evidence type="ECO:0000256" key="3">
    <source>
        <dbReference type="ARBA" id="ARBA00022475"/>
    </source>
</evidence>
<dbReference type="EMBL" id="JABBFZ010000006">
    <property type="protein sequence ID" value="NML31909.1"/>
    <property type="molecule type" value="Genomic_DNA"/>
</dbReference>
<keyword evidence="10" id="KW-1185">Reference proteome</keyword>
<proteinExistence type="predicted"/>
<reference evidence="9 10" key="1">
    <citation type="submission" date="2020-04" db="EMBL/GenBank/DDBJ databases">
        <title>Paraburkholderia sp. G-4-1-8 isolated from soil.</title>
        <authorList>
            <person name="Dahal R.H."/>
        </authorList>
    </citation>
    <scope>NUCLEOTIDE SEQUENCE [LARGE SCALE GENOMIC DNA]</scope>
    <source>
        <strain evidence="9 10">G-4-1-8</strain>
    </source>
</reference>
<evidence type="ECO:0000256" key="6">
    <source>
        <dbReference type="ARBA" id="ARBA00023136"/>
    </source>
</evidence>
<feature type="domain" description="Major facilitator superfamily (MFS) profile" evidence="8">
    <location>
        <begin position="13"/>
        <end position="445"/>
    </location>
</feature>
<dbReference type="InterPro" id="IPR036259">
    <property type="entry name" value="MFS_trans_sf"/>
</dbReference>
<evidence type="ECO:0000313" key="9">
    <source>
        <dbReference type="EMBL" id="NML31909.1"/>
    </source>
</evidence>
<accession>A0A7X9X6B6</accession>
<feature type="transmembrane region" description="Helical" evidence="7">
    <location>
        <begin position="47"/>
        <end position="67"/>
    </location>
</feature>
<sequence length="466" mass="48192">MTDGLPNPQRAFAFLAIAIAMTMSVLDTSIVNVALPTISNELAVSPANAIWVVNAYQLAITVSLLPLAVLGDSLGYKRVYCAGLALFTLASFACANAHTLPLLAIARVFQGFGAAGIMSVNIALVRFIYPKARLGVGVGYASLVVAVSSAAGPSIASAILSIAHWQWLFLVNVPLGVLALSIGARTLPATPTSAARLNGVSVVLNALSFGLLISGLAAFGEAGATRRGLIMVAVALVAGVLFVRRENRLATPMLPIDLLRMPVFSLSMATSICSFAAQTMAFIVLPFYFEQTLKLSETQTGFLMTPWPLVTALIAPIAGRLSDRIAPGRISSVGLLVLGCGLALLCQLDAASTYLDVAWRLAICGLGFGLFQSPNNRVIIGSAPRHRSGGASGLQSMGRLVGQSSGAVTVAIVFGLVQGRHIALIAGIAAALALIAACASSMRRMADPVDSAPDGGGVQKQPVSER</sequence>
<comment type="caution">
    <text evidence="9">The sequence shown here is derived from an EMBL/GenBank/DDBJ whole genome shotgun (WGS) entry which is preliminary data.</text>
</comment>
<feature type="transmembrane region" description="Helical" evidence="7">
    <location>
        <begin position="12"/>
        <end position="35"/>
    </location>
</feature>
<feature type="transmembrane region" description="Helical" evidence="7">
    <location>
        <begin position="79"/>
        <end position="98"/>
    </location>
</feature>
<feature type="transmembrane region" description="Helical" evidence="7">
    <location>
        <begin position="422"/>
        <end position="439"/>
    </location>
</feature>
<feature type="transmembrane region" description="Helical" evidence="7">
    <location>
        <begin position="225"/>
        <end position="243"/>
    </location>
</feature>
<feature type="transmembrane region" description="Helical" evidence="7">
    <location>
        <begin position="333"/>
        <end position="351"/>
    </location>
</feature>